<gene>
    <name evidence="2" type="ORF">CTEN210_14667</name>
</gene>
<evidence type="ECO:0000313" key="3">
    <source>
        <dbReference type="Proteomes" id="UP001054902"/>
    </source>
</evidence>
<dbReference type="Proteomes" id="UP001054902">
    <property type="component" value="Unassembled WGS sequence"/>
</dbReference>
<feature type="region of interest" description="Disordered" evidence="1">
    <location>
        <begin position="154"/>
        <end position="184"/>
    </location>
</feature>
<feature type="compositionally biased region" description="Basic and acidic residues" evidence="1">
    <location>
        <begin position="488"/>
        <end position="497"/>
    </location>
</feature>
<dbReference type="EMBL" id="BLLK01000061">
    <property type="protein sequence ID" value="GFH58191.1"/>
    <property type="molecule type" value="Genomic_DNA"/>
</dbReference>
<feature type="compositionally biased region" description="Basic residues" evidence="1">
    <location>
        <begin position="269"/>
        <end position="280"/>
    </location>
</feature>
<evidence type="ECO:0000256" key="1">
    <source>
        <dbReference type="SAM" id="MobiDB-lite"/>
    </source>
</evidence>
<organism evidence="2 3">
    <name type="scientific">Chaetoceros tenuissimus</name>
    <dbReference type="NCBI Taxonomy" id="426638"/>
    <lineage>
        <taxon>Eukaryota</taxon>
        <taxon>Sar</taxon>
        <taxon>Stramenopiles</taxon>
        <taxon>Ochrophyta</taxon>
        <taxon>Bacillariophyta</taxon>
        <taxon>Coscinodiscophyceae</taxon>
        <taxon>Chaetocerotophycidae</taxon>
        <taxon>Chaetocerotales</taxon>
        <taxon>Chaetocerotaceae</taxon>
        <taxon>Chaetoceros</taxon>
    </lineage>
</organism>
<feature type="region of interest" description="Disordered" evidence="1">
    <location>
        <begin position="558"/>
        <end position="586"/>
    </location>
</feature>
<feature type="compositionally biased region" description="Polar residues" evidence="1">
    <location>
        <begin position="21"/>
        <end position="43"/>
    </location>
</feature>
<feature type="compositionally biased region" description="Polar residues" evidence="1">
    <location>
        <begin position="437"/>
        <end position="447"/>
    </location>
</feature>
<feature type="compositionally biased region" description="Low complexity" evidence="1">
    <location>
        <begin position="1"/>
        <end position="19"/>
    </location>
</feature>
<feature type="compositionally biased region" description="Basic and acidic residues" evidence="1">
    <location>
        <begin position="154"/>
        <end position="174"/>
    </location>
</feature>
<dbReference type="AlphaFoldDB" id="A0AAD3D7M8"/>
<reference evidence="2 3" key="1">
    <citation type="journal article" date="2021" name="Sci. Rep.">
        <title>The genome of the diatom Chaetoceros tenuissimus carries an ancient integrated fragment of an extant virus.</title>
        <authorList>
            <person name="Hongo Y."/>
            <person name="Kimura K."/>
            <person name="Takaki Y."/>
            <person name="Yoshida Y."/>
            <person name="Baba S."/>
            <person name="Kobayashi G."/>
            <person name="Nagasaki K."/>
            <person name="Hano T."/>
            <person name="Tomaru Y."/>
        </authorList>
    </citation>
    <scope>NUCLEOTIDE SEQUENCE [LARGE SCALE GENOMIC DNA]</scope>
    <source>
        <strain evidence="2 3">NIES-3715</strain>
    </source>
</reference>
<feature type="region of interest" description="Disordered" evidence="1">
    <location>
        <begin position="307"/>
        <end position="342"/>
    </location>
</feature>
<accession>A0AAD3D7M8</accession>
<evidence type="ECO:0000313" key="2">
    <source>
        <dbReference type="EMBL" id="GFH58191.1"/>
    </source>
</evidence>
<proteinExistence type="predicted"/>
<feature type="compositionally biased region" description="Low complexity" evidence="1">
    <location>
        <begin position="469"/>
        <end position="480"/>
    </location>
</feature>
<feature type="region of interest" description="Disordered" evidence="1">
    <location>
        <begin position="418"/>
        <end position="519"/>
    </location>
</feature>
<feature type="region of interest" description="Disordered" evidence="1">
    <location>
        <begin position="1"/>
        <end position="129"/>
    </location>
</feature>
<sequence>MPSATASSNTTSLSKSPYSEMDSSMTHVQPTSVSHDSVPTSEDIQFEVPDAADMQSHVVTQEEQRPAPVPRSHPAANVHMKYPAPPSYYAPQPRKTKHHYSPASLPHVISNDPSFEIPSLENKESEDSVYSYKNYEASHSEHMYAISSKASFDKMESASKRKEAPESEASEQKEKKAKSSHPQYHYGHYPHYPYYYHYYPPPHASAAAAHASAAASASAAVASSGHAYAWPYPHHAYPYAYPGYYSHHPASKPSKGKKSGSHPASGKTVAKKRPEVKKRKAENVTVTKKEAKPAVAVAKIQFPPRDITINDNEDKKETLSSGARERRARKNAQSRMRAAKLKDTIAMIKQKRPEERTAEEAAKLATFEERRLKKNHRSRQRALERKTRVLQITRKSEEEWTKEEKEFMHETLVAKYKKNEGDRLRRKRMRESGMSVADTSYSGSTSLDDYPDSDFKPPSHFKFQPVDISSSQQNGAQGQAPLTPKSPHFYDIEHDDFTPNMFEMTPKQSSQEKDFMSNFVFPSPSKDEERFLSSPTLELCADTSILDQSLEEIAYSPRNSQPYASASREHEMTSPLNIHPLDLPRRTKPISDTIYDIGQDWRGDDDFARQEAIAVSFSMDEPLELA</sequence>
<comment type="caution">
    <text evidence="2">The sequence shown here is derived from an EMBL/GenBank/DDBJ whole genome shotgun (WGS) entry which is preliminary data.</text>
</comment>
<feature type="region of interest" description="Disordered" evidence="1">
    <location>
        <begin position="249"/>
        <end position="287"/>
    </location>
</feature>
<name>A0AAD3D7M8_9STRA</name>
<protein>
    <submittedName>
        <fullName evidence="2">Uncharacterized protein</fullName>
    </submittedName>
</protein>
<keyword evidence="3" id="KW-1185">Reference proteome</keyword>